<sequence length="132" mass="15895">MKKRDIETREDVNLVVSTFYDKIRKDVFLGPFFNKVITDWPSHIERLTSFWETTLFTTKKLEHKYYGNPLEVHVKVDQENNQRITQEHFGNWINLWFETIDGLFEGEYASKAKHKAQKMSTFLYLNIFQARQ</sequence>
<proteinExistence type="predicted"/>
<dbReference type="InterPro" id="IPR009050">
    <property type="entry name" value="Globin-like_sf"/>
</dbReference>
<dbReference type="InterPro" id="IPR012292">
    <property type="entry name" value="Globin/Proto"/>
</dbReference>
<evidence type="ECO:0000313" key="1">
    <source>
        <dbReference type="EMBL" id="TYA54342.1"/>
    </source>
</evidence>
<accession>A0A5D0G954</accession>
<keyword evidence="2" id="KW-1185">Reference proteome</keyword>
<protein>
    <submittedName>
        <fullName evidence="1">Group III truncated hemoglobin</fullName>
    </submittedName>
</protein>
<name>A0A5D0G954_9FLAO</name>
<dbReference type="EMBL" id="VSFC01000049">
    <property type="protein sequence ID" value="TYA54342.1"/>
    <property type="molecule type" value="Genomic_DNA"/>
</dbReference>
<dbReference type="Gene3D" id="1.10.490.10">
    <property type="entry name" value="Globins"/>
    <property type="match status" value="1"/>
</dbReference>
<dbReference type="GO" id="GO:0019825">
    <property type="term" value="F:oxygen binding"/>
    <property type="evidence" value="ECO:0007669"/>
    <property type="project" value="InterPro"/>
</dbReference>
<organism evidence="1 2">
    <name type="scientific">Formosa maritima</name>
    <dbReference type="NCBI Taxonomy" id="2592046"/>
    <lineage>
        <taxon>Bacteria</taxon>
        <taxon>Pseudomonadati</taxon>
        <taxon>Bacteroidota</taxon>
        <taxon>Flavobacteriia</taxon>
        <taxon>Flavobacteriales</taxon>
        <taxon>Flavobacteriaceae</taxon>
        <taxon>Formosa</taxon>
    </lineage>
</organism>
<dbReference type="CDD" id="cd08916">
    <property type="entry name" value="TrHb3_P"/>
    <property type="match status" value="1"/>
</dbReference>
<dbReference type="RefSeq" id="WP_148455487.1">
    <property type="nucleotide sequence ID" value="NZ_VSFC01000049.1"/>
</dbReference>
<dbReference type="OrthoDB" id="25954at2"/>
<evidence type="ECO:0000313" key="2">
    <source>
        <dbReference type="Proteomes" id="UP000324550"/>
    </source>
</evidence>
<dbReference type="GO" id="GO:0020037">
    <property type="term" value="F:heme binding"/>
    <property type="evidence" value="ECO:0007669"/>
    <property type="project" value="InterPro"/>
</dbReference>
<dbReference type="SUPFAM" id="SSF46458">
    <property type="entry name" value="Globin-like"/>
    <property type="match status" value="1"/>
</dbReference>
<comment type="caution">
    <text evidence="1">The sequence shown here is derived from an EMBL/GenBank/DDBJ whole genome shotgun (WGS) entry which is preliminary data.</text>
</comment>
<dbReference type="AlphaFoldDB" id="A0A5D0G954"/>
<dbReference type="Proteomes" id="UP000324550">
    <property type="component" value="Unassembled WGS sequence"/>
</dbReference>
<reference evidence="1 2" key="1">
    <citation type="submission" date="2019-08" db="EMBL/GenBank/DDBJ databases">
        <title>Formosa sediminis sp. nov., isolated from marine sediment.</title>
        <authorList>
            <person name="Cao W.R."/>
        </authorList>
    </citation>
    <scope>NUCLEOTIDE SEQUENCE [LARGE SCALE GENOMIC DNA]</scope>
    <source>
        <strain evidence="1 2">1494</strain>
    </source>
</reference>
<gene>
    <name evidence="1" type="ORF">FVF61_08985</name>
</gene>